<dbReference type="GO" id="GO:0005634">
    <property type="term" value="C:nucleus"/>
    <property type="evidence" value="ECO:0007669"/>
    <property type="project" value="InterPro"/>
</dbReference>
<evidence type="ECO:0000256" key="1">
    <source>
        <dbReference type="ARBA" id="ARBA00038288"/>
    </source>
</evidence>
<feature type="region of interest" description="Disordered" evidence="2">
    <location>
        <begin position="1"/>
        <end position="29"/>
    </location>
</feature>
<dbReference type="PANTHER" id="PTHR12858">
    <property type="entry name" value="RIBOSOME BIOGENESIS PROTEIN"/>
    <property type="match status" value="1"/>
</dbReference>
<feature type="non-terminal residue" evidence="5">
    <location>
        <position position="1"/>
    </location>
</feature>
<sequence>AIMAISGSHHHRSNNPAPKQFKGKSKGRVRRLHKGRVDNPFKGSAVNLSNSKVKRPLKRSANLHGSCPRLVALLPCHELADVHSARNLLISAAGGLPDHLTAIGPITLSNITFIEVQRDAFSVLDAAKVADIIIPIVCPRSTSQANDALGMDDKGEEFMTMVKAQGLPACIVMMQGTQGKTASFIKKTCTRYIHTILPDKPKVMAIEQSAAAIRSIQSASLKPITWRSARPHMLADQSAIISDDGSLSTIAVKGYVRGDGQAMNPDCLVHITGYGDFQVEYIESGSNTHRSNPDNRQSLDGVCPLDPLANEQSLITEQEIAECEEETRQRLLQERKDRLISNDGLSEYQATWEMAMSSDDDHDDSNGDCRMELDRNDKPSVAMDEGADHAALAMKFRMERDELEFPDEVDCPVDREARERFQKYRGLKQFTSSAWDPLEDLPVEYGHIFKFQNYNAARKRVLSECLEGVGACGYATVYISGVPSSMAQHILSNPIIVISQLFQYERQVSVSHYKIRRSSSANYPIKSKTPLTIACGFRRFPASPIFSQDTSNCDKHRVERFLHANRYMIASCYSRINLVHATTLMFDNDKMIASGSQINVDPSRLLIKRIVLTGYPIRVHKRRAVVRYMFFRPSDIRWFKPVSLCTKGGLIGQIDEPLGTHGYFKCSFNGFLKYNDTVCMYLYKRQFPPWNPDHFSGSL</sequence>
<dbReference type="PANTHER" id="PTHR12858:SF1">
    <property type="entry name" value="PRE-RRNA-PROCESSING PROTEIN TSR1 HOMOLOG"/>
    <property type="match status" value="1"/>
</dbReference>
<dbReference type="InterPro" id="IPR007034">
    <property type="entry name" value="BMS1_TSR1_C"/>
</dbReference>
<evidence type="ECO:0000259" key="4">
    <source>
        <dbReference type="SMART" id="SM01362"/>
    </source>
</evidence>
<evidence type="ECO:0000313" key="5">
    <source>
        <dbReference type="EMBL" id="CRZ10950.1"/>
    </source>
</evidence>
<dbReference type="AlphaFoldDB" id="A0A0H5R9Y8"/>
<dbReference type="GO" id="GO:0005525">
    <property type="term" value="F:GTP binding"/>
    <property type="evidence" value="ECO:0007669"/>
    <property type="project" value="TreeGrafter"/>
</dbReference>
<dbReference type="InterPro" id="IPR012948">
    <property type="entry name" value="AARP2CN"/>
</dbReference>
<name>A0A0H5R9Y8_9EUKA</name>
<dbReference type="Pfam" id="PF22298">
    <property type="entry name" value="Tsr1_G-like"/>
    <property type="match status" value="1"/>
</dbReference>
<reference evidence="5" key="1">
    <citation type="submission" date="2015-04" db="EMBL/GenBank/DDBJ databases">
        <title>The genome sequence of the plant pathogenic Rhizarian Plasmodiophora brassicae reveals insights in its biotrophic life cycle and the origin of chitin synthesis.</title>
        <authorList>
            <person name="Schwelm A."/>
            <person name="Fogelqvist J."/>
            <person name="Knaust A."/>
            <person name="Julke S."/>
            <person name="Lilja T."/>
            <person name="Dhandapani V."/>
            <person name="Bonilla-Rosso G."/>
            <person name="Karlsson M."/>
            <person name="Shevchenko A."/>
            <person name="Choi S.R."/>
            <person name="Kim H.G."/>
            <person name="Park J.Y."/>
            <person name="Lim Y.P."/>
            <person name="Ludwig-Muller J."/>
            <person name="Dixelius C."/>
        </authorList>
    </citation>
    <scope>NUCLEOTIDE SEQUENCE</scope>
    <source>
        <tissue evidence="5">Potato root galls</tissue>
    </source>
</reference>
<dbReference type="Pfam" id="PF08142">
    <property type="entry name" value="AARP2CN"/>
    <property type="match status" value="1"/>
</dbReference>
<feature type="domain" description="Ribosome biogenesis protein BMS1/TSR1 C-terminal" evidence="4">
    <location>
        <begin position="408"/>
        <end position="686"/>
    </location>
</feature>
<dbReference type="GO" id="GO:0000479">
    <property type="term" value="P:endonucleolytic cleavage of tricistronic rRNA transcript (SSU-rRNA, 5.8S rRNA, LSU-rRNA)"/>
    <property type="evidence" value="ECO:0007669"/>
    <property type="project" value="TreeGrafter"/>
</dbReference>
<organism evidence="5">
    <name type="scientific">Spongospora subterranea</name>
    <dbReference type="NCBI Taxonomy" id="70186"/>
    <lineage>
        <taxon>Eukaryota</taxon>
        <taxon>Sar</taxon>
        <taxon>Rhizaria</taxon>
        <taxon>Endomyxa</taxon>
        <taxon>Phytomyxea</taxon>
        <taxon>Plasmodiophorida</taxon>
        <taxon>Plasmodiophoridae</taxon>
        <taxon>Spongospora</taxon>
    </lineage>
</organism>
<dbReference type="GO" id="GO:0003924">
    <property type="term" value="F:GTPase activity"/>
    <property type="evidence" value="ECO:0007669"/>
    <property type="project" value="TreeGrafter"/>
</dbReference>
<dbReference type="GO" id="GO:0000462">
    <property type="term" value="P:maturation of SSU-rRNA from tricistronic rRNA transcript (SSU-rRNA, 5.8S rRNA, LSU-rRNA)"/>
    <property type="evidence" value="ECO:0007669"/>
    <property type="project" value="TreeGrafter"/>
</dbReference>
<feature type="domain" description="AARP2CN" evidence="3">
    <location>
        <begin position="208"/>
        <end position="289"/>
    </location>
</feature>
<evidence type="ECO:0000259" key="3">
    <source>
        <dbReference type="SMART" id="SM00785"/>
    </source>
</evidence>
<evidence type="ECO:0000256" key="2">
    <source>
        <dbReference type="SAM" id="MobiDB-lite"/>
    </source>
</evidence>
<dbReference type="GO" id="GO:0034511">
    <property type="term" value="F:U3 snoRNA binding"/>
    <property type="evidence" value="ECO:0007669"/>
    <property type="project" value="TreeGrafter"/>
</dbReference>
<comment type="similarity">
    <text evidence="1">Belongs to the TRAFAC class translation factor GTPase superfamily. Bms1-like GTPase family. TSR1 subfamily.</text>
</comment>
<dbReference type="GO" id="GO:0030688">
    <property type="term" value="C:preribosome, small subunit precursor"/>
    <property type="evidence" value="ECO:0007669"/>
    <property type="project" value="TreeGrafter"/>
</dbReference>
<dbReference type="Pfam" id="PF04950">
    <property type="entry name" value="RIBIOP_C"/>
    <property type="match status" value="1"/>
</dbReference>
<dbReference type="EMBL" id="HACM01010508">
    <property type="protein sequence ID" value="CRZ10950.1"/>
    <property type="molecule type" value="Transcribed_RNA"/>
</dbReference>
<evidence type="ECO:0008006" key="6">
    <source>
        <dbReference type="Google" id="ProtNLM"/>
    </source>
</evidence>
<dbReference type="SMART" id="SM00785">
    <property type="entry name" value="AARP2CN"/>
    <property type="match status" value="1"/>
</dbReference>
<dbReference type="InterPro" id="IPR039761">
    <property type="entry name" value="Bms1/Tsr1"/>
</dbReference>
<proteinExistence type="inferred from homology"/>
<protein>
    <recommendedName>
        <fullName evidence="6">Bms1-type G domain-containing protein</fullName>
    </recommendedName>
</protein>
<accession>A0A0H5R9Y8</accession>
<dbReference type="SMART" id="SM01362">
    <property type="entry name" value="DUF663"/>
    <property type="match status" value="1"/>
</dbReference>